<name>A3VBH4_9RHOB</name>
<evidence type="ECO:0008006" key="3">
    <source>
        <dbReference type="Google" id="ProtNLM"/>
    </source>
</evidence>
<evidence type="ECO:0000313" key="1">
    <source>
        <dbReference type="EMBL" id="EAQ14307.1"/>
    </source>
</evidence>
<dbReference type="Proteomes" id="UP000002931">
    <property type="component" value="Unassembled WGS sequence"/>
</dbReference>
<reference evidence="1 2" key="1">
    <citation type="journal article" date="2010" name="J. Bacteriol.">
        <title>Genome sequences of Pelagibaca bermudensis HTCC2601T and Maritimibacter alkaliphilus HTCC2654T, the type strains of two marine Roseobacter genera.</title>
        <authorList>
            <person name="Thrash J.C."/>
            <person name="Cho J.C."/>
            <person name="Ferriera S."/>
            <person name="Johnson J."/>
            <person name="Vergin K.L."/>
            <person name="Giovannoni S.J."/>
        </authorList>
    </citation>
    <scope>NUCLEOTIDE SEQUENCE [LARGE SCALE GENOMIC DNA]</scope>
    <source>
        <strain evidence="1 2">HTCC2654</strain>
    </source>
</reference>
<sequence>MQGRTLPEHTALNNARSQRACEHAAVMMATEALSDLTADQAVAIIRTHLRTRLDIEATALHTLANQLGRHADDIERQG</sequence>
<dbReference type="STRING" id="314271.RB2654_16596"/>
<accession>A3VBH4</accession>
<keyword evidence="2" id="KW-1185">Reference proteome</keyword>
<gene>
    <name evidence="1" type="ORF">RB2654_16596</name>
</gene>
<protein>
    <recommendedName>
        <fullName evidence="3">ANTAR domain-containing protein</fullName>
    </recommendedName>
</protein>
<organism evidence="1 2">
    <name type="scientific">Maritimibacter alkaliphilus HTCC2654</name>
    <dbReference type="NCBI Taxonomy" id="314271"/>
    <lineage>
        <taxon>Bacteria</taxon>
        <taxon>Pseudomonadati</taxon>
        <taxon>Pseudomonadota</taxon>
        <taxon>Alphaproteobacteria</taxon>
        <taxon>Rhodobacterales</taxon>
        <taxon>Roseobacteraceae</taxon>
        <taxon>Maritimibacter</taxon>
    </lineage>
</organism>
<evidence type="ECO:0000313" key="2">
    <source>
        <dbReference type="Proteomes" id="UP000002931"/>
    </source>
</evidence>
<proteinExistence type="predicted"/>
<dbReference type="HOGENOM" id="CLU_2617831_0_0_5"/>
<dbReference type="AlphaFoldDB" id="A3VBH4"/>
<comment type="caution">
    <text evidence="1">The sequence shown here is derived from an EMBL/GenBank/DDBJ whole genome shotgun (WGS) entry which is preliminary data.</text>
</comment>
<dbReference type="RefSeq" id="WP_008333641.1">
    <property type="nucleotide sequence ID" value="NZ_CH902578.1"/>
</dbReference>
<dbReference type="EMBL" id="AAMT01000002">
    <property type="protein sequence ID" value="EAQ14307.1"/>
    <property type="molecule type" value="Genomic_DNA"/>
</dbReference>